<evidence type="ECO:0000313" key="3">
    <source>
        <dbReference type="WBParaSite" id="ALUE_0000474501-mRNA-1"/>
    </source>
</evidence>
<organism evidence="2 3">
    <name type="scientific">Ascaris lumbricoides</name>
    <name type="common">Giant roundworm</name>
    <dbReference type="NCBI Taxonomy" id="6252"/>
    <lineage>
        <taxon>Eukaryota</taxon>
        <taxon>Metazoa</taxon>
        <taxon>Ecdysozoa</taxon>
        <taxon>Nematoda</taxon>
        <taxon>Chromadorea</taxon>
        <taxon>Rhabditida</taxon>
        <taxon>Spirurina</taxon>
        <taxon>Ascaridomorpha</taxon>
        <taxon>Ascaridoidea</taxon>
        <taxon>Ascarididae</taxon>
        <taxon>Ascaris</taxon>
    </lineage>
</organism>
<dbReference type="AlphaFoldDB" id="A0A0M3HR70"/>
<sequence length="180" mass="19830">MKAKKRISSNSDVVSFSGSEYQNAHCDYIPAPVEAAPIPVIFAPNDDGDKKGEITCSPKAAAIIRQATGTETFCAKGSDDHICNDEEVMAKMADISIAANGLFSERESQNGGERKREFPSNPNSFEKNEKVCDMGNESRVTKRIRSEPFNEDNQESPRGEEESPDMTKRNNYEKDAGNSQ</sequence>
<keyword evidence="2" id="KW-1185">Reference proteome</keyword>
<proteinExistence type="predicted"/>
<name>A0A0M3HR70_ASCLU</name>
<protein>
    <submittedName>
        <fullName evidence="3">Uncharacterized protein</fullName>
    </submittedName>
</protein>
<dbReference type="WBParaSite" id="ALUE_0000474501-mRNA-1">
    <property type="protein sequence ID" value="ALUE_0000474501-mRNA-1"/>
    <property type="gene ID" value="ALUE_0000474501"/>
</dbReference>
<feature type="region of interest" description="Disordered" evidence="1">
    <location>
        <begin position="103"/>
        <end position="180"/>
    </location>
</feature>
<evidence type="ECO:0000256" key="1">
    <source>
        <dbReference type="SAM" id="MobiDB-lite"/>
    </source>
</evidence>
<feature type="compositionally biased region" description="Basic and acidic residues" evidence="1">
    <location>
        <begin position="155"/>
        <end position="180"/>
    </location>
</feature>
<reference evidence="3" key="1">
    <citation type="submission" date="2017-02" db="UniProtKB">
        <authorList>
            <consortium name="WormBaseParasite"/>
        </authorList>
    </citation>
    <scope>IDENTIFICATION</scope>
</reference>
<evidence type="ECO:0000313" key="2">
    <source>
        <dbReference type="Proteomes" id="UP000036681"/>
    </source>
</evidence>
<dbReference type="Proteomes" id="UP000036681">
    <property type="component" value="Unplaced"/>
</dbReference>
<feature type="compositionally biased region" description="Basic and acidic residues" evidence="1">
    <location>
        <begin position="104"/>
        <end position="118"/>
    </location>
</feature>
<accession>A0A0M3HR70</accession>